<sequence length="65" mass="7675">MNKSYIIIIFISNIIYHAYLFSQAINAKTKINNFRYLQQLKSLQKIFIKCIINDINVLTLPGRKK</sequence>
<keyword evidence="1" id="KW-0472">Membrane</keyword>
<keyword evidence="1" id="KW-0812">Transmembrane</keyword>
<proteinExistence type="predicted"/>
<comment type="caution">
    <text evidence="2">The sequence shown here is derived from an EMBL/GenBank/DDBJ whole genome shotgun (WGS) entry which is preliminary data.</text>
</comment>
<reference evidence="3" key="1">
    <citation type="submission" date="2018-12" db="EMBL/GenBank/DDBJ databases">
        <title>Tengunoibacter tsumagoiensis gen. nov., sp. nov., Dictyobacter kobayashii sp. nov., D. alpinus sp. nov., and D. joshuensis sp. nov. and description of Dictyobacteraceae fam. nov. within the order Ktedonobacterales isolated from Tengu-no-mugimeshi.</title>
        <authorList>
            <person name="Wang C.M."/>
            <person name="Zheng Y."/>
            <person name="Sakai Y."/>
            <person name="Toyoda A."/>
            <person name="Minakuchi Y."/>
            <person name="Abe K."/>
            <person name="Yokota A."/>
            <person name="Yabe S."/>
        </authorList>
    </citation>
    <scope>NUCLEOTIDE SEQUENCE [LARGE SCALE GENOMIC DNA]</scope>
    <source>
        <strain evidence="3">Uno11</strain>
    </source>
</reference>
<name>A0A402ALZ7_9CHLR</name>
<dbReference type="AlphaFoldDB" id="A0A402ALZ7"/>
<organism evidence="2 3">
    <name type="scientific">Dictyobacter kobayashii</name>
    <dbReference type="NCBI Taxonomy" id="2014872"/>
    <lineage>
        <taxon>Bacteria</taxon>
        <taxon>Bacillati</taxon>
        <taxon>Chloroflexota</taxon>
        <taxon>Ktedonobacteria</taxon>
        <taxon>Ktedonobacterales</taxon>
        <taxon>Dictyobacteraceae</taxon>
        <taxon>Dictyobacter</taxon>
    </lineage>
</organism>
<keyword evidence="3" id="KW-1185">Reference proteome</keyword>
<accession>A0A402ALZ7</accession>
<feature type="transmembrane region" description="Helical" evidence="1">
    <location>
        <begin position="6"/>
        <end position="25"/>
    </location>
</feature>
<keyword evidence="1" id="KW-1133">Transmembrane helix</keyword>
<evidence type="ECO:0000313" key="2">
    <source>
        <dbReference type="EMBL" id="GCE20152.1"/>
    </source>
</evidence>
<dbReference type="Proteomes" id="UP000287188">
    <property type="component" value="Unassembled WGS sequence"/>
</dbReference>
<gene>
    <name evidence="2" type="ORF">KDK_39520</name>
</gene>
<protein>
    <submittedName>
        <fullName evidence="2">Uncharacterized protein</fullName>
    </submittedName>
</protein>
<dbReference type="EMBL" id="BIFS01000001">
    <property type="protein sequence ID" value="GCE20152.1"/>
    <property type="molecule type" value="Genomic_DNA"/>
</dbReference>
<evidence type="ECO:0000313" key="3">
    <source>
        <dbReference type="Proteomes" id="UP000287188"/>
    </source>
</evidence>
<evidence type="ECO:0000256" key="1">
    <source>
        <dbReference type="SAM" id="Phobius"/>
    </source>
</evidence>